<feature type="region of interest" description="Disordered" evidence="1">
    <location>
        <begin position="717"/>
        <end position="739"/>
    </location>
</feature>
<sequence length="739" mass="83237">MEADNKVHPIPEVERTSEVENVKDPIQGSNGKAEGENIFESPSVAKAVEGISSSMEVHVSVDTPNKSGEEMSGISFHFGEKTEDQKVEISSNENISSDGYTQNVKESATSSDKDEGCMTQEKPNGHLTKTISSQIVHMLDYEESTTEHLLEDTTEKEKVCHEDDSTKHVPDTDKGRDSCETIIEGKEEKETMSSILERTEGTNAEAIKSPGHTKDEKALKDEKDYDDDRSIFISPQTECQTGEDEKKVTGDGEGARNLLVNPFVNVVEETRLDDAESDTSRKHGDNSIENGNQEAHQFNEIIINTTSKDIDDIQSSDILVSSFTEEREDIAPKEDTNSAPLRDVIRTVSENDTNTSRHEEENQTKMFENAAIIDRRASKANESEKNHVQIVDDSQVACEENVQRKTDQLDMPEGSKRESRDDEASEIAAEGQEIAEIPKDNKSNDILLENEVEKNLTELLHVTGDEIGNSSFGELIETTSDHKLDTATSSEDIHGGLKGKCNMDDNKEEVTLLEKNMPVVDSNDKTNNEISCNTNHDAVDYPAVEEKLEEPAVEEKHEEPTVEEKPREPAVTEKHEEPAIEEKPAVEEKLEEPEVEEKHEKLAAEEKPRELIVEEKAEEPTPEELEFEEKPEEPSVEEIPEQLVVEEKSEKPAVKEEKSEKVTLLEKNMSVVDFNEKTDSEIQCNTNNDVADYLSVEANLEEPELKKNLKNQRLRRNLKNHQLRRNVKHQHLRRNLKNQ</sequence>
<feature type="region of interest" description="Disordered" evidence="1">
    <location>
        <begin position="402"/>
        <end position="426"/>
    </location>
</feature>
<dbReference type="RefSeq" id="XP_009793261.1">
    <property type="nucleotide sequence ID" value="XM_009794959.1"/>
</dbReference>
<feature type="region of interest" description="Disordered" evidence="1">
    <location>
        <begin position="549"/>
        <end position="658"/>
    </location>
</feature>
<gene>
    <name evidence="3 4" type="primary">LOC104240183</name>
</gene>
<feature type="compositionally biased region" description="Basic and acidic residues" evidence="1">
    <location>
        <begin position="1"/>
        <end position="23"/>
    </location>
</feature>
<reference evidence="2" key="1">
    <citation type="journal article" date="2013" name="Genome Biol.">
        <title>Reference genomes and transcriptomes of Nicotiana sylvestris and Nicotiana tomentosiformis.</title>
        <authorList>
            <person name="Sierro N."/>
            <person name="Battey J.N."/>
            <person name="Ouadi S."/>
            <person name="Bovet L."/>
            <person name="Goepfert S."/>
            <person name="Bakaher N."/>
            <person name="Peitsch M.C."/>
            <person name="Ivanov N.V."/>
        </authorList>
    </citation>
    <scope>NUCLEOTIDE SEQUENCE [LARGE SCALE GENOMIC DNA]</scope>
</reference>
<evidence type="ECO:0000313" key="3">
    <source>
        <dbReference type="RefSeq" id="XP_009793261.1"/>
    </source>
</evidence>
<feature type="region of interest" description="Disordered" evidence="1">
    <location>
        <begin position="199"/>
        <end position="229"/>
    </location>
</feature>
<dbReference type="Proteomes" id="UP000189701">
    <property type="component" value="Unplaced"/>
</dbReference>
<feature type="region of interest" description="Disordered" evidence="1">
    <location>
        <begin position="1"/>
        <end position="38"/>
    </location>
</feature>
<feature type="compositionally biased region" description="Basic and acidic residues" evidence="1">
    <location>
        <begin position="549"/>
        <end position="588"/>
    </location>
</feature>
<organism evidence="2 4">
    <name type="scientific">Nicotiana sylvestris</name>
    <name type="common">Wood tobacco</name>
    <name type="synonym">South American tobacco</name>
    <dbReference type="NCBI Taxonomy" id="4096"/>
    <lineage>
        <taxon>Eukaryota</taxon>
        <taxon>Viridiplantae</taxon>
        <taxon>Streptophyta</taxon>
        <taxon>Embryophyta</taxon>
        <taxon>Tracheophyta</taxon>
        <taxon>Spermatophyta</taxon>
        <taxon>Magnoliopsida</taxon>
        <taxon>eudicotyledons</taxon>
        <taxon>Gunneridae</taxon>
        <taxon>Pentapetalae</taxon>
        <taxon>asterids</taxon>
        <taxon>lamiids</taxon>
        <taxon>Solanales</taxon>
        <taxon>Solanaceae</taxon>
        <taxon>Nicotianoideae</taxon>
        <taxon>Nicotianeae</taxon>
        <taxon>Nicotiana</taxon>
    </lineage>
</organism>
<feature type="compositionally biased region" description="Basic and acidic residues" evidence="1">
    <location>
        <begin position="402"/>
        <end position="422"/>
    </location>
</feature>
<dbReference type="PANTHER" id="PTHR35511">
    <property type="entry name" value="A-KINASE ANCHOR-LIKE PROTEIN"/>
    <property type="match status" value="1"/>
</dbReference>
<dbReference type="AlphaFoldDB" id="A0A1U7XMI5"/>
<feature type="compositionally biased region" description="Basic and acidic residues" evidence="1">
    <location>
        <begin position="645"/>
        <end position="658"/>
    </location>
</feature>
<dbReference type="RefSeq" id="XP_009793262.1">
    <property type="nucleotide sequence ID" value="XM_009794960.1"/>
</dbReference>
<feature type="region of interest" description="Disordered" evidence="1">
    <location>
        <begin position="270"/>
        <end position="294"/>
    </location>
</feature>
<protein>
    <submittedName>
        <fullName evidence="3 4">Titin-like isoform X1</fullName>
    </submittedName>
</protein>
<feature type="compositionally biased region" description="Basic and acidic residues" evidence="1">
    <location>
        <begin position="212"/>
        <end position="229"/>
    </location>
</feature>
<name>A0A1U7XMI5_NICSY</name>
<dbReference type="STRING" id="4096.A0A1U7XMI5"/>
<accession>A0A1U7XMI5</accession>
<keyword evidence="2" id="KW-1185">Reference proteome</keyword>
<reference evidence="3 4" key="2">
    <citation type="submission" date="2025-04" db="UniProtKB">
        <authorList>
            <consortium name="RefSeq"/>
        </authorList>
    </citation>
    <scope>IDENTIFICATION</scope>
    <source>
        <tissue evidence="3 4">Leaf</tissue>
    </source>
</reference>
<dbReference type="PANTHER" id="PTHR35511:SF2">
    <property type="entry name" value="A-KINASE ANCHOR-LIKE PROTEIN"/>
    <property type="match status" value="1"/>
</dbReference>
<feature type="compositionally biased region" description="Acidic residues" evidence="1">
    <location>
        <begin position="620"/>
        <end position="640"/>
    </location>
</feature>
<feature type="compositionally biased region" description="Polar residues" evidence="1">
    <location>
        <begin position="88"/>
        <end position="110"/>
    </location>
</feature>
<feature type="compositionally biased region" description="Basic and acidic residues" evidence="1">
    <location>
        <begin position="596"/>
        <end position="619"/>
    </location>
</feature>
<feature type="compositionally biased region" description="Basic and acidic residues" evidence="1">
    <location>
        <begin position="270"/>
        <end position="286"/>
    </location>
</feature>
<dbReference type="eggNOG" id="ENOG502SEWD">
    <property type="taxonomic scope" value="Eukaryota"/>
</dbReference>
<feature type="region of interest" description="Disordered" evidence="1">
    <location>
        <begin position="77"/>
        <end position="130"/>
    </location>
</feature>
<feature type="compositionally biased region" description="Basic and acidic residues" evidence="1">
    <location>
        <begin position="78"/>
        <end position="87"/>
    </location>
</feature>
<feature type="region of interest" description="Disordered" evidence="1">
    <location>
        <begin position="146"/>
        <end position="178"/>
    </location>
</feature>
<evidence type="ECO:0000256" key="1">
    <source>
        <dbReference type="SAM" id="MobiDB-lite"/>
    </source>
</evidence>
<proteinExistence type="predicted"/>
<evidence type="ECO:0000313" key="4">
    <source>
        <dbReference type="RefSeq" id="XP_009793262.1"/>
    </source>
</evidence>
<evidence type="ECO:0000313" key="2">
    <source>
        <dbReference type="Proteomes" id="UP000189701"/>
    </source>
</evidence>